<reference evidence="4 5" key="1">
    <citation type="submission" date="2016-01" db="EMBL/GenBank/DDBJ databases">
        <title>The new phylogeny of the genus Mycobacterium.</title>
        <authorList>
            <person name="Tarcisio F."/>
            <person name="Conor M."/>
            <person name="Antonella G."/>
            <person name="Elisabetta G."/>
            <person name="Giulia F.S."/>
            <person name="Sara T."/>
            <person name="Anna F."/>
            <person name="Clotilde B."/>
            <person name="Roberto B."/>
            <person name="Veronica D.S."/>
            <person name="Fabio R."/>
            <person name="Monica P."/>
            <person name="Olivier J."/>
            <person name="Enrico T."/>
            <person name="Nicola S."/>
        </authorList>
    </citation>
    <scope>NUCLEOTIDE SEQUENCE [LARGE SCALE GENOMIC DNA]</scope>
    <source>
        <strain evidence="4 5">DSM 45176</strain>
    </source>
</reference>
<dbReference type="GO" id="GO:0008235">
    <property type="term" value="F:metalloexopeptidase activity"/>
    <property type="evidence" value="ECO:0007669"/>
    <property type="project" value="InterPro"/>
</dbReference>
<feature type="domain" description="Peptidase M28" evidence="3">
    <location>
        <begin position="247"/>
        <end position="468"/>
    </location>
</feature>
<dbReference type="InterPro" id="IPR046450">
    <property type="entry name" value="PA_dom_sf"/>
</dbReference>
<dbReference type="STRING" id="486698.AWC22_23275"/>
<organism evidence="4 5">
    <name type="scientific">Mycobacterium riyadhense</name>
    <dbReference type="NCBI Taxonomy" id="486698"/>
    <lineage>
        <taxon>Bacteria</taxon>
        <taxon>Bacillati</taxon>
        <taxon>Actinomycetota</taxon>
        <taxon>Actinomycetes</taxon>
        <taxon>Mycobacteriales</taxon>
        <taxon>Mycobacteriaceae</taxon>
        <taxon>Mycobacterium</taxon>
    </lineage>
</organism>
<evidence type="ECO:0000259" key="2">
    <source>
        <dbReference type="Pfam" id="PF02225"/>
    </source>
</evidence>
<dbReference type="PANTHER" id="PTHR12147:SF26">
    <property type="entry name" value="PEPTIDASE M28 DOMAIN-CONTAINING PROTEIN"/>
    <property type="match status" value="1"/>
</dbReference>
<protein>
    <submittedName>
        <fullName evidence="4">Peptidase M28</fullName>
    </submittedName>
</protein>
<dbReference type="InterPro" id="IPR007484">
    <property type="entry name" value="Peptidase_M28"/>
</dbReference>
<dbReference type="InterPro" id="IPR003137">
    <property type="entry name" value="PA_domain"/>
</dbReference>
<feature type="signal peptide" evidence="1">
    <location>
        <begin position="1"/>
        <end position="28"/>
    </location>
</feature>
<dbReference type="InterPro" id="IPR045175">
    <property type="entry name" value="M28_fam"/>
</dbReference>
<evidence type="ECO:0000256" key="1">
    <source>
        <dbReference type="SAM" id="SignalP"/>
    </source>
</evidence>
<sequence>MMPAMVRGLAATMLLTCLLGGCSTTHQPAPPGAAPDLGRTLSVKVTADGMFTHLRALQAIANGNKGNRADGTPGYDATVEYVVKALRDKGFEVTIQKFERLYPASPGKPSLTVAGRSYSVDQASLLARTPPGGLTGQLVRPAQPAGCTAGDYQSVLPTGAIAVVDDTRCSVVDKQDSAVAKGAAALIVISQASNQGAPPTLFSPGYYNQLRVPVAVVGGNGAAALGRATAPVRLVLDAENVKVSSRNVLAQTKTGAPHEVITVGAHLASPPDSPGINDGGSGVAAVLETALQLGPLPPVANAVRFAFWGGQEDGLNGSMDYVFGLDNNQLNDIALYLNFDMLGSANAGFFTDDGDQSGPAGAGVAAADVPEGSAGIERTLAGYLNLAGKRPADMPLTTRTAYHPFFVAGVPIGGLTTGASQTKTVVQARLWGGQPGVRFDPNYQSVRDTVENINREALAVMGSGVAYAVGSYAESIGGANGVTPHGKRHRTRVS</sequence>
<dbReference type="SUPFAM" id="SSF53187">
    <property type="entry name" value="Zn-dependent exopeptidases"/>
    <property type="match status" value="1"/>
</dbReference>
<feature type="domain" description="PA" evidence="2">
    <location>
        <begin position="135"/>
        <end position="224"/>
    </location>
</feature>
<evidence type="ECO:0000259" key="3">
    <source>
        <dbReference type="Pfam" id="PF04389"/>
    </source>
</evidence>
<dbReference type="Pfam" id="PF02225">
    <property type="entry name" value="PA"/>
    <property type="match status" value="1"/>
</dbReference>
<dbReference type="CDD" id="cd04816">
    <property type="entry name" value="PA_SaNapH_like"/>
    <property type="match status" value="1"/>
</dbReference>
<keyword evidence="1" id="KW-0732">Signal</keyword>
<proteinExistence type="predicted"/>
<dbReference type="GO" id="GO:0006508">
    <property type="term" value="P:proteolysis"/>
    <property type="evidence" value="ECO:0007669"/>
    <property type="project" value="InterPro"/>
</dbReference>
<accession>A0A1X2CEE3</accession>
<dbReference type="EMBL" id="LQPQ01000121">
    <property type="protein sequence ID" value="ORW74317.1"/>
    <property type="molecule type" value="Genomic_DNA"/>
</dbReference>
<dbReference type="SUPFAM" id="SSF52025">
    <property type="entry name" value="PA domain"/>
    <property type="match status" value="1"/>
</dbReference>
<dbReference type="Pfam" id="PF04389">
    <property type="entry name" value="Peptidase_M28"/>
    <property type="match status" value="1"/>
</dbReference>
<keyword evidence="5" id="KW-1185">Reference proteome</keyword>
<dbReference type="Proteomes" id="UP000193087">
    <property type="component" value="Unassembled WGS sequence"/>
</dbReference>
<dbReference type="PROSITE" id="PS51257">
    <property type="entry name" value="PROKAR_LIPOPROTEIN"/>
    <property type="match status" value="1"/>
</dbReference>
<gene>
    <name evidence="4" type="ORF">AWC22_23275</name>
</gene>
<feature type="chain" id="PRO_5013027304" evidence="1">
    <location>
        <begin position="29"/>
        <end position="494"/>
    </location>
</feature>
<evidence type="ECO:0000313" key="4">
    <source>
        <dbReference type="EMBL" id="ORW74317.1"/>
    </source>
</evidence>
<dbReference type="PANTHER" id="PTHR12147">
    <property type="entry name" value="METALLOPEPTIDASE M28 FAMILY MEMBER"/>
    <property type="match status" value="1"/>
</dbReference>
<dbReference type="AlphaFoldDB" id="A0A1X2CEE3"/>
<name>A0A1X2CEE3_9MYCO</name>
<dbReference type="Gene3D" id="3.50.30.30">
    <property type="match status" value="1"/>
</dbReference>
<evidence type="ECO:0000313" key="5">
    <source>
        <dbReference type="Proteomes" id="UP000193087"/>
    </source>
</evidence>
<dbReference type="Gene3D" id="3.40.630.10">
    <property type="entry name" value="Zn peptidases"/>
    <property type="match status" value="1"/>
</dbReference>
<comment type="caution">
    <text evidence="4">The sequence shown here is derived from an EMBL/GenBank/DDBJ whole genome shotgun (WGS) entry which is preliminary data.</text>
</comment>